<reference evidence="1 2" key="1">
    <citation type="journal article" date="2021" name="Nat. Plants">
        <title>The Taxus genome provides insights into paclitaxel biosynthesis.</title>
        <authorList>
            <person name="Xiong X."/>
            <person name="Gou J."/>
            <person name="Liao Q."/>
            <person name="Li Y."/>
            <person name="Zhou Q."/>
            <person name="Bi G."/>
            <person name="Li C."/>
            <person name="Du R."/>
            <person name="Wang X."/>
            <person name="Sun T."/>
            <person name="Guo L."/>
            <person name="Liang H."/>
            <person name="Lu P."/>
            <person name="Wu Y."/>
            <person name="Zhang Z."/>
            <person name="Ro D.K."/>
            <person name="Shang Y."/>
            <person name="Huang S."/>
            <person name="Yan J."/>
        </authorList>
    </citation>
    <scope>NUCLEOTIDE SEQUENCE [LARGE SCALE GENOMIC DNA]</scope>
    <source>
        <strain evidence="1">Ta-2019</strain>
    </source>
</reference>
<dbReference type="EMBL" id="JAHRHJ020001170">
    <property type="protein sequence ID" value="KAH9293413.1"/>
    <property type="molecule type" value="Genomic_DNA"/>
</dbReference>
<gene>
    <name evidence="1" type="ORF">KI387_041384</name>
</gene>
<evidence type="ECO:0000313" key="2">
    <source>
        <dbReference type="Proteomes" id="UP000824469"/>
    </source>
</evidence>
<keyword evidence="2" id="KW-1185">Reference proteome</keyword>
<dbReference type="Proteomes" id="UP000824469">
    <property type="component" value="Unassembled WGS sequence"/>
</dbReference>
<name>A0AA38C5X3_TAXCH</name>
<accession>A0AA38C5X3</accession>
<comment type="caution">
    <text evidence="1">The sequence shown here is derived from an EMBL/GenBank/DDBJ whole genome shotgun (WGS) entry which is preliminary data.</text>
</comment>
<organism evidence="1 2">
    <name type="scientific">Taxus chinensis</name>
    <name type="common">Chinese yew</name>
    <name type="synonym">Taxus wallichiana var. chinensis</name>
    <dbReference type="NCBI Taxonomy" id="29808"/>
    <lineage>
        <taxon>Eukaryota</taxon>
        <taxon>Viridiplantae</taxon>
        <taxon>Streptophyta</taxon>
        <taxon>Embryophyta</taxon>
        <taxon>Tracheophyta</taxon>
        <taxon>Spermatophyta</taxon>
        <taxon>Pinopsida</taxon>
        <taxon>Pinidae</taxon>
        <taxon>Conifers II</taxon>
        <taxon>Cupressales</taxon>
        <taxon>Taxaceae</taxon>
        <taxon>Taxus</taxon>
    </lineage>
</organism>
<dbReference type="AlphaFoldDB" id="A0AA38C5X3"/>
<proteinExistence type="predicted"/>
<protein>
    <submittedName>
        <fullName evidence="1">Uncharacterized protein</fullName>
    </submittedName>
</protein>
<evidence type="ECO:0000313" key="1">
    <source>
        <dbReference type="EMBL" id="KAH9293413.1"/>
    </source>
</evidence>
<sequence length="152" mass="17512">MAVSAWRSQILKDSEKVIAEFSDLYLNISKANKELQALAGPISEELEHARLQHETFQQMFDCSVKDLVKFDVFGHPRALNKIMSTLDYRVDQLEFVLEKIDKVKEEALDAMHQMERIVLNMSPGLLTPSFTLRKADETTQIFKEIVLKGRDQ</sequence>
<feature type="non-terminal residue" evidence="1">
    <location>
        <position position="152"/>
    </location>
</feature>